<sequence length="47" mass="5376">MRNWRIGESSNVWVNLVAVPANFAIAALEFVVWGSVWFFLAIFSVNF</sequence>
<feature type="transmembrane region" description="Helical" evidence="1">
    <location>
        <begin position="12"/>
        <end position="45"/>
    </location>
</feature>
<keyword evidence="1" id="KW-0812">Transmembrane</keyword>
<keyword evidence="1" id="KW-1133">Transmembrane helix</keyword>
<dbReference type="Gramene" id="TVU48826">
    <property type="protein sequence ID" value="TVU48826"/>
    <property type="gene ID" value="EJB05_00104"/>
</dbReference>
<gene>
    <name evidence="2" type="ORF">EJB05_00104</name>
</gene>
<dbReference type="EMBL" id="RWGY01000002">
    <property type="protein sequence ID" value="TVU48826.1"/>
    <property type="molecule type" value="Genomic_DNA"/>
</dbReference>
<name>A0A5J9WLN1_9POAL</name>
<evidence type="ECO:0000313" key="3">
    <source>
        <dbReference type="Proteomes" id="UP000324897"/>
    </source>
</evidence>
<proteinExistence type="predicted"/>
<accession>A0A5J9WLN1</accession>
<protein>
    <submittedName>
        <fullName evidence="2">Uncharacterized protein</fullName>
    </submittedName>
</protein>
<evidence type="ECO:0000256" key="1">
    <source>
        <dbReference type="SAM" id="Phobius"/>
    </source>
</evidence>
<evidence type="ECO:0000313" key="2">
    <source>
        <dbReference type="EMBL" id="TVU48826.1"/>
    </source>
</evidence>
<keyword evidence="3" id="KW-1185">Reference proteome</keyword>
<organism evidence="2 3">
    <name type="scientific">Eragrostis curvula</name>
    <name type="common">weeping love grass</name>
    <dbReference type="NCBI Taxonomy" id="38414"/>
    <lineage>
        <taxon>Eukaryota</taxon>
        <taxon>Viridiplantae</taxon>
        <taxon>Streptophyta</taxon>
        <taxon>Embryophyta</taxon>
        <taxon>Tracheophyta</taxon>
        <taxon>Spermatophyta</taxon>
        <taxon>Magnoliopsida</taxon>
        <taxon>Liliopsida</taxon>
        <taxon>Poales</taxon>
        <taxon>Poaceae</taxon>
        <taxon>PACMAD clade</taxon>
        <taxon>Chloridoideae</taxon>
        <taxon>Eragrostideae</taxon>
        <taxon>Eragrostidinae</taxon>
        <taxon>Eragrostis</taxon>
    </lineage>
</organism>
<feature type="non-terminal residue" evidence="2">
    <location>
        <position position="47"/>
    </location>
</feature>
<comment type="caution">
    <text evidence="2">The sequence shown here is derived from an EMBL/GenBank/DDBJ whole genome shotgun (WGS) entry which is preliminary data.</text>
</comment>
<reference evidence="2 3" key="1">
    <citation type="journal article" date="2019" name="Sci. Rep.">
        <title>A high-quality genome of Eragrostis curvula grass provides insights into Poaceae evolution and supports new strategies to enhance forage quality.</title>
        <authorList>
            <person name="Carballo J."/>
            <person name="Santos B.A.C.M."/>
            <person name="Zappacosta D."/>
            <person name="Garbus I."/>
            <person name="Selva J.P."/>
            <person name="Gallo C.A."/>
            <person name="Diaz A."/>
            <person name="Albertini E."/>
            <person name="Caccamo M."/>
            <person name="Echenique V."/>
        </authorList>
    </citation>
    <scope>NUCLEOTIDE SEQUENCE [LARGE SCALE GENOMIC DNA]</scope>
    <source>
        <strain evidence="3">cv. Victoria</strain>
        <tissue evidence="2">Leaf</tissue>
    </source>
</reference>
<dbReference type="Proteomes" id="UP000324897">
    <property type="component" value="Chromosome 6"/>
</dbReference>
<keyword evidence="1" id="KW-0472">Membrane</keyword>
<dbReference type="AlphaFoldDB" id="A0A5J9WLN1"/>